<dbReference type="AlphaFoldDB" id="A0A1W2H5K6"/>
<dbReference type="RefSeq" id="WP_084121016.1">
    <property type="nucleotide sequence ID" value="NZ_LT838813.1"/>
</dbReference>
<evidence type="ECO:0000313" key="1">
    <source>
        <dbReference type="EMBL" id="SMD44203.1"/>
    </source>
</evidence>
<evidence type="ECO:0000313" key="2">
    <source>
        <dbReference type="Proteomes" id="UP000192333"/>
    </source>
</evidence>
<dbReference type="OrthoDB" id="1495678at2"/>
<dbReference type="EMBL" id="LT838813">
    <property type="protein sequence ID" value="SMD44203.1"/>
    <property type="molecule type" value="Genomic_DNA"/>
</dbReference>
<keyword evidence="2" id="KW-1185">Reference proteome</keyword>
<name>A0A1W2H5K6_9BACT</name>
<sequence>MAAYTLSKCILENINAGKKYITDLLFVFTRDSNPHKVTVDSQNIILDIYTQLAKSNEFIATWLQLMSHQPSNFEPINVDLSSVSNDEEIFLKVCCETKSQQKIIVFTHEGWKYYNYHSDKVIHYNNKFIYVLDRDEAIQDLNFVNSANITAFGSIIAANQSSINNSDNKQND</sequence>
<dbReference type="Proteomes" id="UP000192333">
    <property type="component" value="Chromosome I"/>
</dbReference>
<organism evidence="1 2">
    <name type="scientific">Aquiflexum balticum DSM 16537</name>
    <dbReference type="NCBI Taxonomy" id="758820"/>
    <lineage>
        <taxon>Bacteria</taxon>
        <taxon>Pseudomonadati</taxon>
        <taxon>Bacteroidota</taxon>
        <taxon>Cytophagia</taxon>
        <taxon>Cytophagales</taxon>
        <taxon>Cyclobacteriaceae</taxon>
        <taxon>Aquiflexum</taxon>
    </lineage>
</organism>
<dbReference type="STRING" id="758820.SAMN00777080_2821"/>
<accession>A0A1W2H5K6</accession>
<gene>
    <name evidence="1" type="ORF">SAMN00777080_2821</name>
</gene>
<proteinExistence type="predicted"/>
<protein>
    <submittedName>
        <fullName evidence="1">Uncharacterized protein</fullName>
    </submittedName>
</protein>
<reference evidence="2" key="1">
    <citation type="submission" date="2017-04" db="EMBL/GenBank/DDBJ databases">
        <authorList>
            <person name="Varghese N."/>
            <person name="Submissions S."/>
        </authorList>
    </citation>
    <scope>NUCLEOTIDE SEQUENCE [LARGE SCALE GENOMIC DNA]</scope>
    <source>
        <strain evidence="2">DSM 16537</strain>
    </source>
</reference>